<name>A0A645ARJ0_9ZZZZ</name>
<organism evidence="2">
    <name type="scientific">bioreactor metagenome</name>
    <dbReference type="NCBI Taxonomy" id="1076179"/>
    <lineage>
        <taxon>unclassified sequences</taxon>
        <taxon>metagenomes</taxon>
        <taxon>ecological metagenomes</taxon>
    </lineage>
</organism>
<reference evidence="2" key="1">
    <citation type="submission" date="2019-08" db="EMBL/GenBank/DDBJ databases">
        <authorList>
            <person name="Kucharzyk K."/>
            <person name="Murdoch R.W."/>
            <person name="Higgins S."/>
            <person name="Loffler F."/>
        </authorList>
    </citation>
    <scope>NUCLEOTIDE SEQUENCE</scope>
</reference>
<feature type="compositionally biased region" description="Basic and acidic residues" evidence="1">
    <location>
        <begin position="74"/>
        <end position="83"/>
    </location>
</feature>
<comment type="caution">
    <text evidence="2">The sequence shown here is derived from an EMBL/GenBank/DDBJ whole genome shotgun (WGS) entry which is preliminary data.</text>
</comment>
<gene>
    <name evidence="2" type="ORF">SDC9_100251</name>
</gene>
<evidence type="ECO:0000313" key="2">
    <source>
        <dbReference type="EMBL" id="MPM53483.1"/>
    </source>
</evidence>
<dbReference type="AlphaFoldDB" id="A0A645ARJ0"/>
<evidence type="ECO:0000256" key="1">
    <source>
        <dbReference type="SAM" id="MobiDB-lite"/>
    </source>
</evidence>
<protein>
    <submittedName>
        <fullName evidence="2">Uncharacterized protein</fullName>
    </submittedName>
</protein>
<proteinExistence type="predicted"/>
<dbReference type="EMBL" id="VSSQ01014360">
    <property type="protein sequence ID" value="MPM53483.1"/>
    <property type="molecule type" value="Genomic_DNA"/>
</dbReference>
<feature type="region of interest" description="Disordered" evidence="1">
    <location>
        <begin position="74"/>
        <end position="100"/>
    </location>
</feature>
<sequence>MFDLILQAHPFSAGLVAADFIQKSREHDEDEQQIADIEDGQSVKVLGAECGDEERIADDAGDEAGIDRREERIGRSQHFFEQKSHRKSQQASDKDRYGAP</sequence>
<accession>A0A645ARJ0</accession>